<dbReference type="InterPro" id="IPR006626">
    <property type="entry name" value="PbH1"/>
</dbReference>
<sequence>MVSSNAAYVVELGRWGIKNDGTDALNTTNGINSALLWAKDNNLYTVVLPKGQYLIDKNASIFLQSNTHYKFYDCLFIKESNNLTSYSILSCDNVKNVTIEGASVKGDRETHDYSSGGTHEWGHGIECKNSCYNIEIKNCEAYECTGDGFVTSMDFSAIGGAQHPAHFAKGDINSQGNIDSTKSDYTTVSKFFDVTGTLVKSVGYFYYAGDGYGGYGTGSNLNKTVIKVHFYKSDNTYLGYRDTRSYEFVYLESLPVGTVKVRFSFLQNFDLMNGNLHYVMCAKIPQYINFSNCKSHENRRLGASINGGRFVTFDRCEIFNNSNRMNNSTGTNPGYGIDVEDGYMTNQKITIKNCNIYDNRSGAFVCISTRGVHVENNKFRGAFVFSGSGDDYLSLNNMYYGSISGRSITSGAEADGTFCTFRNDSVFGQSVSILAGNTTLENCVFSKSSLTLGGETAKVINCKLTFDDPDKDGGFGFSGKNVEVYNSLFDIRRSKSTSSAAYNSSENVLLSNVKFLTGETSGGHYVGTKNLIVDNCEFIHNGTTTNYSRMMVSESMRVENSTFKNQSFRFDGGNIYGTEILAKDTGYITHSFKNNKMIWDAPFTTAIHEARGPGIAFLYIPRLEISNNIFNVIDKGISLGSLHTLRIFTENHLNLSNNTILTTKTSNTNTRGAITIEGAYRKSGSTIAKPKTTIVDQNNVKINSDIVYTNNVNNQL</sequence>
<dbReference type="InterPro" id="IPR011050">
    <property type="entry name" value="Pectin_lyase_fold/virulence"/>
</dbReference>
<dbReference type="SUPFAM" id="SSF51126">
    <property type="entry name" value="Pectin lyase-like"/>
    <property type="match status" value="2"/>
</dbReference>
<name>A0ABT3DM67_9BACI</name>
<proteinExistence type="predicted"/>
<dbReference type="InterPro" id="IPR039448">
    <property type="entry name" value="Beta_helix"/>
</dbReference>
<organism evidence="2 3">
    <name type="scientific">Metabacillus halosaccharovorans</name>
    <dbReference type="NCBI Taxonomy" id="930124"/>
    <lineage>
        <taxon>Bacteria</taxon>
        <taxon>Bacillati</taxon>
        <taxon>Bacillota</taxon>
        <taxon>Bacilli</taxon>
        <taxon>Bacillales</taxon>
        <taxon>Bacillaceae</taxon>
        <taxon>Metabacillus</taxon>
    </lineage>
</organism>
<dbReference type="EMBL" id="JAOYEY010000050">
    <property type="protein sequence ID" value="MCV9888142.1"/>
    <property type="molecule type" value="Genomic_DNA"/>
</dbReference>
<dbReference type="Pfam" id="PF13229">
    <property type="entry name" value="Beta_helix"/>
    <property type="match status" value="1"/>
</dbReference>
<accession>A0ABT3DM67</accession>
<evidence type="ECO:0000313" key="3">
    <source>
        <dbReference type="Proteomes" id="UP001526147"/>
    </source>
</evidence>
<protein>
    <submittedName>
        <fullName evidence="2">Right-handed parallel beta-helix repeat-containing protein</fullName>
    </submittedName>
</protein>
<dbReference type="RefSeq" id="WP_264144331.1">
    <property type="nucleotide sequence ID" value="NZ_JAOYEY010000050.1"/>
</dbReference>
<dbReference type="InterPro" id="IPR012334">
    <property type="entry name" value="Pectin_lyas_fold"/>
</dbReference>
<comment type="caution">
    <text evidence="2">The sequence shown here is derived from an EMBL/GenBank/DDBJ whole genome shotgun (WGS) entry which is preliminary data.</text>
</comment>
<keyword evidence="3" id="KW-1185">Reference proteome</keyword>
<dbReference type="Gene3D" id="2.160.20.10">
    <property type="entry name" value="Single-stranded right-handed beta-helix, Pectin lyase-like"/>
    <property type="match status" value="2"/>
</dbReference>
<dbReference type="SMART" id="SM00710">
    <property type="entry name" value="PbH1"/>
    <property type="match status" value="9"/>
</dbReference>
<reference evidence="2 3" key="1">
    <citation type="submission" date="2022-10" db="EMBL/GenBank/DDBJ databases">
        <title>Draft genome assembly of moderately radiation resistant bacterium Metabacillus halosaccharovorans.</title>
        <authorList>
            <person name="Pal S."/>
            <person name="Gopinathan A."/>
        </authorList>
    </citation>
    <scope>NUCLEOTIDE SEQUENCE [LARGE SCALE GENOMIC DNA]</scope>
    <source>
        <strain evidence="2 3">VITHBRA001</strain>
    </source>
</reference>
<evidence type="ECO:0000259" key="1">
    <source>
        <dbReference type="Pfam" id="PF13229"/>
    </source>
</evidence>
<gene>
    <name evidence="2" type="ORF">OIH86_21070</name>
</gene>
<dbReference type="Proteomes" id="UP001526147">
    <property type="component" value="Unassembled WGS sequence"/>
</dbReference>
<evidence type="ECO:0000313" key="2">
    <source>
        <dbReference type="EMBL" id="MCV9888142.1"/>
    </source>
</evidence>
<feature type="domain" description="Right handed beta helix" evidence="1">
    <location>
        <begin position="277"/>
        <end position="385"/>
    </location>
</feature>